<comment type="caution">
    <text evidence="2">The sequence shown here is derived from an EMBL/GenBank/DDBJ whole genome shotgun (WGS) entry which is preliminary data.</text>
</comment>
<dbReference type="Proteomes" id="UP001165135">
    <property type="component" value="Unassembled WGS sequence"/>
</dbReference>
<gene>
    <name evidence="2" type="ORF">Airi01_049170</name>
</gene>
<feature type="region of interest" description="Disordered" evidence="1">
    <location>
        <begin position="157"/>
        <end position="207"/>
    </location>
</feature>
<sequence>MRGLSAARPGMFGELDAVGARSVLRRYSDAWFATAARRKGGDVAARFPRRNRGLMPVRCYHGTFTLEGRRLRLPVGRRCARLWVRLDRPVLYPAGQVRSVTLVAEGGRLFVDVTAEVPITSYPVGQEPDPVRVAGVDPGVIHPFAGRAGWGGISGVGAGDPCRDPPASARREGPAACGGGTGTETGQAGSRRWRKRTAPPRCRTVPA</sequence>
<name>A0A9W6RKJ5_9ACTN</name>
<organism evidence="2 3">
    <name type="scientific">Actinoallomurus iriomotensis</name>
    <dbReference type="NCBI Taxonomy" id="478107"/>
    <lineage>
        <taxon>Bacteria</taxon>
        <taxon>Bacillati</taxon>
        <taxon>Actinomycetota</taxon>
        <taxon>Actinomycetes</taxon>
        <taxon>Streptosporangiales</taxon>
        <taxon>Thermomonosporaceae</taxon>
        <taxon>Actinoallomurus</taxon>
    </lineage>
</organism>
<dbReference type="AlphaFoldDB" id="A0A9W6RKJ5"/>
<accession>A0A9W6RKJ5</accession>
<evidence type="ECO:0000256" key="1">
    <source>
        <dbReference type="SAM" id="MobiDB-lite"/>
    </source>
</evidence>
<proteinExistence type="predicted"/>
<evidence type="ECO:0000313" key="3">
    <source>
        <dbReference type="Proteomes" id="UP001165135"/>
    </source>
</evidence>
<evidence type="ECO:0000313" key="2">
    <source>
        <dbReference type="EMBL" id="GLY76650.1"/>
    </source>
</evidence>
<protein>
    <submittedName>
        <fullName evidence="2">Uncharacterized protein</fullName>
    </submittedName>
</protein>
<dbReference type="EMBL" id="BSTJ01000006">
    <property type="protein sequence ID" value="GLY76650.1"/>
    <property type="molecule type" value="Genomic_DNA"/>
</dbReference>
<reference evidence="2" key="1">
    <citation type="submission" date="2023-03" db="EMBL/GenBank/DDBJ databases">
        <title>Actinoallomurus iriomotensis NBRC 103681.</title>
        <authorList>
            <person name="Ichikawa N."/>
            <person name="Sato H."/>
            <person name="Tonouchi N."/>
        </authorList>
    </citation>
    <scope>NUCLEOTIDE SEQUENCE</scope>
    <source>
        <strain evidence="2">NBRC 103681</strain>
    </source>
</reference>